<dbReference type="AlphaFoldDB" id="A0A2T1J459"/>
<dbReference type="InterPro" id="IPR014937">
    <property type="entry name" value="DUF1810"/>
</dbReference>
<sequence length="140" mass="16290">MADLNRFIQAQAQYYNQALDELRTGHKRSHWMWFIFPQLKGLGHSHAATYYGINNLEEAQAFLRHPILGQRYLELCQVLADLSETDIHIIFGSPDDMKLKSSLTLFKRASEHKNPLFQVLLDKYFQGAEDQRTLQLLSHS</sequence>
<evidence type="ECO:0000313" key="1">
    <source>
        <dbReference type="EMBL" id="HCM31006.1"/>
    </source>
</evidence>
<name>A0A2T1J459_ACIRA</name>
<dbReference type="STRING" id="40216.GCA_001917365_02431"/>
<reference evidence="2 4" key="2">
    <citation type="submission" date="2019-06" db="EMBL/GenBank/DDBJ databases">
        <title>Genome of Acinetobacter radioresistens APH1, a phenol degrading strain.</title>
        <authorList>
            <person name="Liu Y."/>
        </authorList>
    </citation>
    <scope>NUCLEOTIDE SEQUENCE [LARGE SCALE GENOMIC DNA]</scope>
    <source>
        <strain evidence="2 4">APH1</strain>
    </source>
</reference>
<dbReference type="Pfam" id="PF08837">
    <property type="entry name" value="DUF1810"/>
    <property type="match status" value="1"/>
</dbReference>
<dbReference type="SUPFAM" id="SSF140736">
    <property type="entry name" value="Rv1873-like"/>
    <property type="match status" value="1"/>
</dbReference>
<comment type="caution">
    <text evidence="1">The sequence shown here is derived from an EMBL/GenBank/DDBJ whole genome shotgun (WGS) entry which is preliminary data.</text>
</comment>
<organism evidence="1 3">
    <name type="scientific">Acinetobacter radioresistens</name>
    <dbReference type="NCBI Taxonomy" id="40216"/>
    <lineage>
        <taxon>Bacteria</taxon>
        <taxon>Pseudomonadati</taxon>
        <taxon>Pseudomonadota</taxon>
        <taxon>Gammaproteobacteria</taxon>
        <taxon>Moraxellales</taxon>
        <taxon>Moraxellaceae</taxon>
        <taxon>Acinetobacter</taxon>
    </lineage>
</organism>
<evidence type="ECO:0000313" key="3">
    <source>
        <dbReference type="Proteomes" id="UP000262257"/>
    </source>
</evidence>
<evidence type="ECO:0000313" key="4">
    <source>
        <dbReference type="Proteomes" id="UP000314285"/>
    </source>
</evidence>
<dbReference type="Proteomes" id="UP000314285">
    <property type="component" value="Unassembled WGS sequence"/>
</dbReference>
<reference evidence="1 3" key="1">
    <citation type="journal article" date="2018" name="Nat. Biotechnol.">
        <title>A standardized bacterial taxonomy based on genome phylogeny substantially revises the tree of life.</title>
        <authorList>
            <person name="Parks D.H."/>
            <person name="Chuvochina M."/>
            <person name="Waite D.W."/>
            <person name="Rinke C."/>
            <person name="Skarshewski A."/>
            <person name="Chaumeil P.A."/>
            <person name="Hugenholtz P."/>
        </authorList>
    </citation>
    <scope>NUCLEOTIDE SEQUENCE [LARGE SCALE GENOMIC DNA]</scope>
    <source>
        <strain evidence="1">UBA10045</strain>
    </source>
</reference>
<dbReference type="KEGG" id="arj:DOM24_02500"/>
<protein>
    <submittedName>
        <fullName evidence="1">DUF1810 domain-containing protein</fullName>
    </submittedName>
</protein>
<dbReference type="GeneID" id="56304956"/>
<accession>A0A2T1J459</accession>
<proteinExistence type="predicted"/>
<dbReference type="EMBL" id="VFBM01000005">
    <property type="protein sequence ID" value="TNX92199.1"/>
    <property type="molecule type" value="Genomic_DNA"/>
</dbReference>
<dbReference type="Gene3D" id="1.25.40.380">
    <property type="entry name" value="Protein of unknown function DUF1810"/>
    <property type="match status" value="1"/>
</dbReference>
<gene>
    <name evidence="1" type="ORF">DIC32_04800</name>
    <name evidence="2" type="ORF">FHY67_08540</name>
</gene>
<dbReference type="InterPro" id="IPR036287">
    <property type="entry name" value="Rv1873-like_sf"/>
</dbReference>
<evidence type="ECO:0000313" key="2">
    <source>
        <dbReference type="EMBL" id="TNX92199.1"/>
    </source>
</evidence>
<dbReference type="Proteomes" id="UP000262257">
    <property type="component" value="Unassembled WGS sequence"/>
</dbReference>
<dbReference type="RefSeq" id="WP_005023512.1">
    <property type="nucleotide sequence ID" value="NZ_CP027365.1"/>
</dbReference>
<dbReference type="EMBL" id="DPXL01000061">
    <property type="protein sequence ID" value="HCM31006.1"/>
    <property type="molecule type" value="Genomic_DNA"/>
</dbReference>
<dbReference type="PIRSF" id="PIRSF008546">
    <property type="entry name" value="UCP008546"/>
    <property type="match status" value="1"/>
</dbReference>